<evidence type="ECO:0000313" key="1">
    <source>
        <dbReference type="EMBL" id="VDP08229.1"/>
    </source>
</evidence>
<reference evidence="3" key="1">
    <citation type="submission" date="2016-06" db="UniProtKB">
        <authorList>
            <consortium name="WormBaseParasite"/>
        </authorList>
    </citation>
    <scope>IDENTIFICATION</scope>
</reference>
<proteinExistence type="predicted"/>
<dbReference type="AlphaFoldDB" id="A0A183IQ61"/>
<name>A0A183IQ61_9BILA</name>
<sequence>MEIRPAWLGLAVLDLNQPRPAATEKNCRRECDLSGKRDDMGVVASPGSLVVVERHDMSCRDGKRTTVETSSNVELRSRQF</sequence>
<evidence type="ECO:0000313" key="3">
    <source>
        <dbReference type="WBParaSite" id="SBAD_0000598601-mRNA-1"/>
    </source>
</evidence>
<dbReference type="EMBL" id="UZAM01009225">
    <property type="protein sequence ID" value="VDP08229.1"/>
    <property type="molecule type" value="Genomic_DNA"/>
</dbReference>
<organism evidence="3">
    <name type="scientific">Soboliphyme baturini</name>
    <dbReference type="NCBI Taxonomy" id="241478"/>
    <lineage>
        <taxon>Eukaryota</taxon>
        <taxon>Metazoa</taxon>
        <taxon>Ecdysozoa</taxon>
        <taxon>Nematoda</taxon>
        <taxon>Enoplea</taxon>
        <taxon>Dorylaimia</taxon>
        <taxon>Dioctophymatida</taxon>
        <taxon>Dioctophymatoidea</taxon>
        <taxon>Soboliphymatidae</taxon>
        <taxon>Soboliphyme</taxon>
    </lineage>
</organism>
<dbReference type="WBParaSite" id="SBAD_0000598601-mRNA-1">
    <property type="protein sequence ID" value="SBAD_0000598601-mRNA-1"/>
    <property type="gene ID" value="SBAD_0000598601"/>
</dbReference>
<keyword evidence="2" id="KW-1185">Reference proteome</keyword>
<protein>
    <submittedName>
        <fullName evidence="1 3">Uncharacterized protein</fullName>
    </submittedName>
</protein>
<dbReference type="Proteomes" id="UP000270296">
    <property type="component" value="Unassembled WGS sequence"/>
</dbReference>
<accession>A0A183IQ61</accession>
<gene>
    <name evidence="1" type="ORF">SBAD_LOCUS5758</name>
</gene>
<evidence type="ECO:0000313" key="2">
    <source>
        <dbReference type="Proteomes" id="UP000270296"/>
    </source>
</evidence>
<reference evidence="1 2" key="2">
    <citation type="submission" date="2018-11" db="EMBL/GenBank/DDBJ databases">
        <authorList>
            <consortium name="Pathogen Informatics"/>
        </authorList>
    </citation>
    <scope>NUCLEOTIDE SEQUENCE [LARGE SCALE GENOMIC DNA]</scope>
</reference>